<dbReference type="PROSITE" id="PS01081">
    <property type="entry name" value="HTH_TETR_1"/>
    <property type="match status" value="1"/>
</dbReference>
<keyword evidence="1" id="KW-0678">Repressor</keyword>
<dbReference type="GO" id="GO:0000976">
    <property type="term" value="F:transcription cis-regulatory region binding"/>
    <property type="evidence" value="ECO:0007669"/>
    <property type="project" value="TreeGrafter"/>
</dbReference>
<protein>
    <submittedName>
        <fullName evidence="7">AcrR family transcriptional regulator</fullName>
    </submittedName>
</protein>
<dbReference type="SUPFAM" id="SSF46689">
    <property type="entry name" value="Homeodomain-like"/>
    <property type="match status" value="1"/>
</dbReference>
<dbReference type="InterPro" id="IPR001647">
    <property type="entry name" value="HTH_TetR"/>
</dbReference>
<proteinExistence type="predicted"/>
<evidence type="ECO:0000259" key="6">
    <source>
        <dbReference type="PROSITE" id="PS50977"/>
    </source>
</evidence>
<evidence type="ECO:0000256" key="2">
    <source>
        <dbReference type="ARBA" id="ARBA00023015"/>
    </source>
</evidence>
<dbReference type="InterPro" id="IPR023772">
    <property type="entry name" value="DNA-bd_HTH_TetR-type_CS"/>
</dbReference>
<dbReference type="PRINTS" id="PR00455">
    <property type="entry name" value="HTHTETR"/>
</dbReference>
<sequence>MKDEVREFKRERILDEAVPLFAEHGFQGVSIDKIAKKLKVTKPFIYTYFKNKDSLLEEIFQRAADNILIGAEQVIAIKSPPEERLKAFARYYVLENIRSTDITTIFLNEERNLSEASQKNLRARHHAFDKKLANLIAEGAKAGIFEVDDPMLASLAISGMVRWVHRWYRPDGRLSPEQLADKMAVYALNVVCYSTTRKKPSTRKA</sequence>
<reference evidence="7 8" key="1">
    <citation type="submission" date="2020-08" db="EMBL/GenBank/DDBJ databases">
        <title>Genomic Encyclopedia of Type Strains, Phase IV (KMG-IV): sequencing the most valuable type-strain genomes for metagenomic binning, comparative biology and taxonomic classification.</title>
        <authorList>
            <person name="Goeker M."/>
        </authorList>
    </citation>
    <scope>NUCLEOTIDE SEQUENCE [LARGE SCALE GENOMIC DNA]</scope>
    <source>
        <strain evidence="7 8">DSM 17328</strain>
    </source>
</reference>
<dbReference type="Proteomes" id="UP000566324">
    <property type="component" value="Unassembled WGS sequence"/>
</dbReference>
<dbReference type="RefSeq" id="WP_184069336.1">
    <property type="nucleotide sequence ID" value="NZ_JACHNZ010000023.1"/>
</dbReference>
<dbReference type="PROSITE" id="PS50977">
    <property type="entry name" value="HTH_TETR_2"/>
    <property type="match status" value="1"/>
</dbReference>
<dbReference type="PANTHER" id="PTHR30055">
    <property type="entry name" value="HTH-TYPE TRANSCRIPTIONAL REGULATOR RUTR"/>
    <property type="match status" value="1"/>
</dbReference>
<feature type="domain" description="HTH tetR-type" evidence="6">
    <location>
        <begin position="7"/>
        <end position="67"/>
    </location>
</feature>
<dbReference type="InterPro" id="IPR009057">
    <property type="entry name" value="Homeodomain-like_sf"/>
</dbReference>
<keyword evidence="2" id="KW-0805">Transcription regulation</keyword>
<dbReference type="EMBL" id="JACHNZ010000023">
    <property type="protein sequence ID" value="MBB4632552.1"/>
    <property type="molecule type" value="Genomic_DNA"/>
</dbReference>
<evidence type="ECO:0000313" key="8">
    <source>
        <dbReference type="Proteomes" id="UP000566324"/>
    </source>
</evidence>
<dbReference type="GO" id="GO:0003700">
    <property type="term" value="F:DNA-binding transcription factor activity"/>
    <property type="evidence" value="ECO:0007669"/>
    <property type="project" value="TreeGrafter"/>
</dbReference>
<dbReference type="Gene3D" id="1.10.357.10">
    <property type="entry name" value="Tetracycline Repressor, domain 2"/>
    <property type="match status" value="1"/>
</dbReference>
<organism evidence="7 8">
    <name type="scientific">Sphingosinicella soli</name>
    <dbReference type="NCBI Taxonomy" id="333708"/>
    <lineage>
        <taxon>Bacteria</taxon>
        <taxon>Pseudomonadati</taxon>
        <taxon>Pseudomonadota</taxon>
        <taxon>Alphaproteobacteria</taxon>
        <taxon>Sphingomonadales</taxon>
        <taxon>Sphingosinicellaceae</taxon>
        <taxon>Sphingosinicella</taxon>
    </lineage>
</organism>
<gene>
    <name evidence="7" type="ORF">GGQ98_002178</name>
</gene>
<dbReference type="SUPFAM" id="SSF48498">
    <property type="entry name" value="Tetracyclin repressor-like, C-terminal domain"/>
    <property type="match status" value="1"/>
</dbReference>
<name>A0A7W7B419_9SPHN</name>
<evidence type="ECO:0000256" key="1">
    <source>
        <dbReference type="ARBA" id="ARBA00022491"/>
    </source>
</evidence>
<dbReference type="PANTHER" id="PTHR30055:SF175">
    <property type="entry name" value="HTH-TYPE TRANSCRIPTIONAL REPRESSOR KSTR2"/>
    <property type="match status" value="1"/>
</dbReference>
<feature type="DNA-binding region" description="H-T-H motif" evidence="5">
    <location>
        <begin position="30"/>
        <end position="49"/>
    </location>
</feature>
<keyword evidence="4" id="KW-0804">Transcription</keyword>
<dbReference type="Gene3D" id="1.10.10.60">
    <property type="entry name" value="Homeodomain-like"/>
    <property type="match status" value="1"/>
</dbReference>
<dbReference type="InterPro" id="IPR050109">
    <property type="entry name" value="HTH-type_TetR-like_transc_reg"/>
</dbReference>
<accession>A0A7W7B419</accession>
<evidence type="ECO:0000256" key="5">
    <source>
        <dbReference type="PROSITE-ProRule" id="PRU00335"/>
    </source>
</evidence>
<keyword evidence="8" id="KW-1185">Reference proteome</keyword>
<dbReference type="AlphaFoldDB" id="A0A7W7B419"/>
<evidence type="ECO:0000256" key="4">
    <source>
        <dbReference type="ARBA" id="ARBA00023163"/>
    </source>
</evidence>
<evidence type="ECO:0000313" key="7">
    <source>
        <dbReference type="EMBL" id="MBB4632552.1"/>
    </source>
</evidence>
<dbReference type="InterPro" id="IPR036271">
    <property type="entry name" value="Tet_transcr_reg_TetR-rel_C_sf"/>
</dbReference>
<dbReference type="Pfam" id="PF17932">
    <property type="entry name" value="TetR_C_24"/>
    <property type="match status" value="1"/>
</dbReference>
<dbReference type="InterPro" id="IPR041490">
    <property type="entry name" value="KstR2_TetR_C"/>
</dbReference>
<dbReference type="Pfam" id="PF00440">
    <property type="entry name" value="TetR_N"/>
    <property type="match status" value="1"/>
</dbReference>
<evidence type="ECO:0000256" key="3">
    <source>
        <dbReference type="ARBA" id="ARBA00023125"/>
    </source>
</evidence>
<keyword evidence="3 5" id="KW-0238">DNA-binding</keyword>
<comment type="caution">
    <text evidence="7">The sequence shown here is derived from an EMBL/GenBank/DDBJ whole genome shotgun (WGS) entry which is preliminary data.</text>
</comment>